<organism evidence="1 2">
    <name type="scientific">Xanthomonas oryzae pv. oryzicola (strain BLS256)</name>
    <dbReference type="NCBI Taxonomy" id="383407"/>
    <lineage>
        <taxon>Bacteria</taxon>
        <taxon>Pseudomonadati</taxon>
        <taxon>Pseudomonadota</taxon>
        <taxon>Gammaproteobacteria</taxon>
        <taxon>Lysobacterales</taxon>
        <taxon>Lysobacteraceae</taxon>
        <taxon>Xanthomonas</taxon>
    </lineage>
</organism>
<evidence type="ECO:0000313" key="2">
    <source>
        <dbReference type="Proteomes" id="UP000008851"/>
    </source>
</evidence>
<dbReference type="Proteomes" id="UP000008851">
    <property type="component" value="Chromosome"/>
</dbReference>
<dbReference type="EMBL" id="CP003057">
    <property type="protein sequence ID" value="AEQ94635.1"/>
    <property type="molecule type" value="Genomic_DNA"/>
</dbReference>
<dbReference type="KEGG" id="xor:XOC_0398"/>
<dbReference type="HOGENOM" id="CLU_2721308_0_0_6"/>
<gene>
    <name evidence="1" type="ORF">XOC_0398</name>
</gene>
<evidence type="ECO:0000313" key="1">
    <source>
        <dbReference type="EMBL" id="AEQ94635.1"/>
    </source>
</evidence>
<sequence>MALPGAQGVRAQRIVNTGTVTLVSTPGSGYRAACTASAPAAQGHERQIFLHHSQVCTLPWATTQPSTWQDLP</sequence>
<protein>
    <submittedName>
        <fullName evidence="1">Uncharacterized protein</fullName>
    </submittedName>
</protein>
<reference evidence="1 2" key="1">
    <citation type="journal article" date="2011" name="J. Bacteriol.">
        <title>Two new complete genome sequences offer insight into host and tissue specificity of plant pathogenic Xanthomonas spp.</title>
        <authorList>
            <person name="Bogdanove A.J."/>
            <person name="Koebnik R."/>
            <person name="Lu H."/>
            <person name="Furutani A."/>
            <person name="Angiuoli S.V."/>
            <person name="Patil P.B."/>
            <person name="Van Sluys M.A."/>
            <person name="Ryan R.P."/>
            <person name="Meyer D.F."/>
            <person name="Han S.W."/>
            <person name="Aparna G."/>
            <person name="Rajaram M."/>
            <person name="Delcher A.L."/>
            <person name="Phillippy A.M."/>
            <person name="Puiu D."/>
            <person name="Schatz M.C."/>
            <person name="Shumway M."/>
            <person name="Sommer D.D."/>
            <person name="Trapnell C."/>
            <person name="Benahmed F."/>
            <person name="Dimitrov G."/>
            <person name="Madupu R."/>
            <person name="Radune D."/>
            <person name="Sullivan S."/>
            <person name="Jha G."/>
            <person name="Ishihara H."/>
            <person name="Lee S.W."/>
            <person name="Pandey A."/>
            <person name="Sharma V."/>
            <person name="Sriariyanun M."/>
            <person name="Szurek B."/>
            <person name="Vera-Cruz C.M."/>
            <person name="Dorman K.S."/>
            <person name="Ronald P.C."/>
            <person name="Verdier V."/>
            <person name="Dow J.M."/>
            <person name="Sonti R.V."/>
            <person name="Tsuge S."/>
            <person name="Brendel V.P."/>
            <person name="Rabinowicz P.D."/>
            <person name="Leach J.E."/>
            <person name="White F.F."/>
            <person name="Salzberg S.L."/>
        </authorList>
    </citation>
    <scope>NUCLEOTIDE SEQUENCE [LARGE SCALE GENOMIC DNA]</scope>
    <source>
        <strain evidence="1 2">BLS256</strain>
    </source>
</reference>
<proteinExistence type="predicted"/>
<name>G7TLK8_XANOB</name>
<accession>G7TLK8</accession>
<dbReference type="AlphaFoldDB" id="G7TLK8"/>